<dbReference type="SUPFAM" id="SSF53335">
    <property type="entry name" value="S-adenosyl-L-methionine-dependent methyltransferases"/>
    <property type="match status" value="1"/>
</dbReference>
<dbReference type="PANTHER" id="PTHR43619">
    <property type="entry name" value="S-ADENOSYL-L-METHIONINE-DEPENDENT METHYLTRANSFERASE YKTD-RELATED"/>
    <property type="match status" value="1"/>
</dbReference>
<dbReference type="InterPro" id="IPR007213">
    <property type="entry name" value="Ppm1/Ppm2/Tcmp"/>
</dbReference>
<evidence type="ECO:0000256" key="1">
    <source>
        <dbReference type="ARBA" id="ARBA00022603"/>
    </source>
</evidence>
<dbReference type="GO" id="GO:0008168">
    <property type="term" value="F:methyltransferase activity"/>
    <property type="evidence" value="ECO:0007669"/>
    <property type="project" value="UniProtKB-KW"/>
</dbReference>
<organism evidence="3 4">
    <name type="scientific">Catenibacterium faecis</name>
    <dbReference type="NCBI Taxonomy" id="2764323"/>
    <lineage>
        <taxon>Bacteria</taxon>
        <taxon>Bacillati</taxon>
        <taxon>Bacillota</taxon>
        <taxon>Erysipelotrichia</taxon>
        <taxon>Erysipelotrichales</taxon>
        <taxon>Coprobacillaceae</taxon>
        <taxon>Catenibacterium</taxon>
    </lineage>
</organism>
<evidence type="ECO:0000313" key="4">
    <source>
        <dbReference type="Proteomes" id="UP000603474"/>
    </source>
</evidence>
<proteinExistence type="predicted"/>
<dbReference type="PIRSF" id="PIRSF028177">
    <property type="entry name" value="Polyketide_synth_Omtfrase_TcmP"/>
    <property type="match status" value="1"/>
</dbReference>
<gene>
    <name evidence="3" type="ORF">H8909_11220</name>
</gene>
<dbReference type="PANTHER" id="PTHR43619:SF2">
    <property type="entry name" value="S-ADENOSYL-L-METHIONINE-DEPENDENT METHYLTRANSFERASES SUPERFAMILY PROTEIN"/>
    <property type="match status" value="1"/>
</dbReference>
<keyword evidence="1 3" id="KW-0489">Methyltransferase</keyword>
<dbReference type="EMBL" id="JACRWG010000063">
    <property type="protein sequence ID" value="MBC6010789.1"/>
    <property type="molecule type" value="Genomic_DNA"/>
</dbReference>
<reference evidence="3 4" key="1">
    <citation type="submission" date="2020-08" db="EMBL/GenBank/DDBJ databases">
        <authorList>
            <person name="Liu C."/>
            <person name="Sun Q."/>
        </authorList>
    </citation>
    <scope>NUCLEOTIDE SEQUENCE [LARGE SCALE GENOMIC DNA]</scope>
    <source>
        <strain evidence="3 4">NSJ-22</strain>
    </source>
</reference>
<dbReference type="InterPro" id="IPR016874">
    <property type="entry name" value="TcmP-like"/>
</dbReference>
<dbReference type="Pfam" id="PF04072">
    <property type="entry name" value="LCM"/>
    <property type="match status" value="1"/>
</dbReference>
<sequence>MKINVKGVPETMIQTLYARAKETSKENPKIKDEMAVSIVKQLDYDFSNADQDRTMSLGVIARTIVLDKMVEEYLNTHKDTIVINIACGLDTRCYRMKGKYVRWYNLDLPETINIRKQFFKETGPIYQIAKSAMDESYRDDIQYHGENILVIIEGLTMYLSENDIKKIFSIITFKNSTVMVEVMFPFVVKHTKEKSVEGSHAKFTWGIKNGKELEKLLPTFSFLTEVSLVEGMKKLMPIYHVLGKIPFVYNISNKIVVLNNHN</sequence>
<evidence type="ECO:0000256" key="2">
    <source>
        <dbReference type="ARBA" id="ARBA00022679"/>
    </source>
</evidence>
<dbReference type="GO" id="GO:0032259">
    <property type="term" value="P:methylation"/>
    <property type="evidence" value="ECO:0007669"/>
    <property type="project" value="UniProtKB-KW"/>
</dbReference>
<evidence type="ECO:0000313" key="3">
    <source>
        <dbReference type="EMBL" id="MBC6010789.1"/>
    </source>
</evidence>
<comment type="caution">
    <text evidence="3">The sequence shown here is derived from an EMBL/GenBank/DDBJ whole genome shotgun (WGS) entry which is preliminary data.</text>
</comment>
<name>A0ABR7KDI6_9FIRM</name>
<dbReference type="InterPro" id="IPR029063">
    <property type="entry name" value="SAM-dependent_MTases_sf"/>
</dbReference>
<keyword evidence="4" id="KW-1185">Reference proteome</keyword>
<accession>A0ABR7KDI6</accession>
<keyword evidence="2" id="KW-0808">Transferase</keyword>
<dbReference type="Proteomes" id="UP000603474">
    <property type="component" value="Unassembled WGS sequence"/>
</dbReference>
<dbReference type="RefSeq" id="WP_187012892.1">
    <property type="nucleotide sequence ID" value="NZ_JACRWG010000063.1"/>
</dbReference>
<protein>
    <submittedName>
        <fullName evidence="3">Class I SAM-dependent methyltransferase</fullName>
    </submittedName>
</protein>
<dbReference type="Gene3D" id="3.40.50.150">
    <property type="entry name" value="Vaccinia Virus protein VP39"/>
    <property type="match status" value="1"/>
</dbReference>